<comment type="caution">
    <text evidence="1">The sequence shown here is derived from an EMBL/GenBank/DDBJ whole genome shotgun (WGS) entry which is preliminary data.</text>
</comment>
<gene>
    <name evidence="1" type="ORF">LEP1GSC081_0331</name>
</gene>
<name>A0A0E2BI47_9LEPT</name>
<reference evidence="1 2" key="1">
    <citation type="submission" date="2012-10" db="EMBL/GenBank/DDBJ databases">
        <authorList>
            <person name="Harkins D.M."/>
            <person name="Durkin A.S."/>
            <person name="Brinkac L.M."/>
            <person name="Selengut J.D."/>
            <person name="Sanka R."/>
            <person name="DePew J."/>
            <person name="Purushe J."/>
            <person name="Peacock S.J."/>
            <person name="Thaipadungpanit J."/>
            <person name="Wuthiekanun V.W."/>
            <person name="Day N.P."/>
            <person name="Vinetz J.M."/>
            <person name="Sutton G.G."/>
            <person name="Nelson W.C."/>
            <person name="Fouts D.E."/>
        </authorList>
    </citation>
    <scope>NUCLEOTIDE SEQUENCE [LARGE SCALE GENOMIC DNA]</scope>
    <source>
        <strain evidence="1 2">H1</strain>
    </source>
</reference>
<dbReference type="Proteomes" id="UP000006253">
    <property type="component" value="Unassembled WGS sequence"/>
</dbReference>
<dbReference type="AlphaFoldDB" id="A0A0E2BI47"/>
<evidence type="ECO:0000313" key="2">
    <source>
        <dbReference type="Proteomes" id="UP000006253"/>
    </source>
</evidence>
<dbReference type="EMBL" id="AHMY02000018">
    <property type="protein sequence ID" value="EKO16922.1"/>
    <property type="molecule type" value="Genomic_DNA"/>
</dbReference>
<evidence type="ECO:0000313" key="1">
    <source>
        <dbReference type="EMBL" id="EKO16922.1"/>
    </source>
</evidence>
<accession>A0A0E2BI47</accession>
<proteinExistence type="predicted"/>
<sequence>MPHYEKEPFPGLFTIDCDYIFPEVACAYLVVEGKEACFVENNTNHL</sequence>
<organism evidence="1 2">
    <name type="scientific">Leptospira kirschneri str. H1</name>
    <dbReference type="NCBI Taxonomy" id="1049966"/>
    <lineage>
        <taxon>Bacteria</taxon>
        <taxon>Pseudomonadati</taxon>
        <taxon>Spirochaetota</taxon>
        <taxon>Spirochaetia</taxon>
        <taxon>Leptospirales</taxon>
        <taxon>Leptospiraceae</taxon>
        <taxon>Leptospira</taxon>
    </lineage>
</organism>
<protein>
    <submittedName>
        <fullName evidence="1">Uncharacterized protein</fullName>
    </submittedName>
</protein>
<dbReference type="RefSeq" id="WP_004764602.1">
    <property type="nucleotide sequence ID" value="NZ_AHMY02000018.1"/>
</dbReference>